<dbReference type="PANTHER" id="PTHR30476:SF0">
    <property type="entry name" value="UPF0234 PROTEIN YAJQ"/>
    <property type="match status" value="1"/>
</dbReference>
<dbReference type="Proteomes" id="UP000178735">
    <property type="component" value="Unassembled WGS sequence"/>
</dbReference>
<gene>
    <name evidence="4" type="ORF">A2008_04530</name>
</gene>
<organism evidence="4 5">
    <name type="scientific">Candidatus Wallbacteria bacterium GWC2_49_35</name>
    <dbReference type="NCBI Taxonomy" id="1817813"/>
    <lineage>
        <taxon>Bacteria</taxon>
        <taxon>Candidatus Walliibacteriota</taxon>
    </lineage>
</organism>
<keyword evidence="1 3" id="KW-0547">Nucleotide-binding</keyword>
<dbReference type="EMBL" id="MGFH01000090">
    <property type="protein sequence ID" value="OGM05908.1"/>
    <property type="molecule type" value="Genomic_DNA"/>
</dbReference>
<dbReference type="GO" id="GO:0000166">
    <property type="term" value="F:nucleotide binding"/>
    <property type="evidence" value="ECO:0007669"/>
    <property type="project" value="UniProtKB-UniRule"/>
</dbReference>
<evidence type="ECO:0000256" key="1">
    <source>
        <dbReference type="ARBA" id="ARBA00022741"/>
    </source>
</evidence>
<dbReference type="PANTHER" id="PTHR30476">
    <property type="entry name" value="UPF0234 PROTEIN YAJQ"/>
    <property type="match status" value="1"/>
</dbReference>
<dbReference type="STRING" id="1817813.A2008_04530"/>
<evidence type="ECO:0000256" key="2">
    <source>
        <dbReference type="ARBA" id="ARBA00093450"/>
    </source>
</evidence>
<proteinExistence type="inferred from homology"/>
<dbReference type="CDD" id="cd11740">
    <property type="entry name" value="YajQ_like"/>
    <property type="match status" value="1"/>
</dbReference>
<dbReference type="SUPFAM" id="SSF89963">
    <property type="entry name" value="YajQ-like"/>
    <property type="match status" value="2"/>
</dbReference>
<comment type="function">
    <text evidence="3">Nucleotide-binding protein.</text>
</comment>
<dbReference type="HAMAP" id="MF_00632">
    <property type="entry name" value="UPF0234"/>
    <property type="match status" value="1"/>
</dbReference>
<evidence type="ECO:0000313" key="4">
    <source>
        <dbReference type="EMBL" id="OGM05908.1"/>
    </source>
</evidence>
<accession>A0A1F7WUR0</accession>
<dbReference type="AlphaFoldDB" id="A0A1F7WUR0"/>
<dbReference type="Pfam" id="PF04461">
    <property type="entry name" value="YajQ"/>
    <property type="match status" value="1"/>
</dbReference>
<evidence type="ECO:0000256" key="3">
    <source>
        <dbReference type="HAMAP-Rule" id="MF_00632"/>
    </source>
</evidence>
<evidence type="ECO:0000313" key="5">
    <source>
        <dbReference type="Proteomes" id="UP000178735"/>
    </source>
</evidence>
<reference evidence="4 5" key="1">
    <citation type="journal article" date="2016" name="Nat. Commun.">
        <title>Thousands of microbial genomes shed light on interconnected biogeochemical processes in an aquifer system.</title>
        <authorList>
            <person name="Anantharaman K."/>
            <person name="Brown C.T."/>
            <person name="Hug L.A."/>
            <person name="Sharon I."/>
            <person name="Castelle C.J."/>
            <person name="Probst A.J."/>
            <person name="Thomas B.C."/>
            <person name="Singh A."/>
            <person name="Wilkins M.J."/>
            <person name="Karaoz U."/>
            <person name="Brodie E.L."/>
            <person name="Williams K.H."/>
            <person name="Hubbard S.S."/>
            <person name="Banfield J.F."/>
        </authorList>
    </citation>
    <scope>NUCLEOTIDE SEQUENCE [LARGE SCALE GENOMIC DNA]</scope>
</reference>
<dbReference type="Gene3D" id="3.30.70.860">
    <property type="match status" value="1"/>
</dbReference>
<dbReference type="InterPro" id="IPR035570">
    <property type="entry name" value="UPF0234_N"/>
</dbReference>
<name>A0A1F7WUR0_9BACT</name>
<sequence>MSSSFDVVSEVNLAEVDNAINQVKKEIDQRFDFKNSKSDLKREDVKITMTSDDEYKLKSLIEILKEKLVKRKVMLNSLRFGKVETALAGTVKQIVDIVCGIETDIAREMVKDIKNLKIKVQASIQEKQVRVSGKNRDDLQAVIQFLKSKDYKLPLQFTNYREN</sequence>
<comment type="caution">
    <text evidence="4">The sequence shown here is derived from an EMBL/GenBank/DDBJ whole genome shotgun (WGS) entry which is preliminary data.</text>
</comment>
<dbReference type="GO" id="GO:0005829">
    <property type="term" value="C:cytosol"/>
    <property type="evidence" value="ECO:0007669"/>
    <property type="project" value="TreeGrafter"/>
</dbReference>
<dbReference type="InterPro" id="IPR007551">
    <property type="entry name" value="YajQ/Smlt4090-like"/>
</dbReference>
<dbReference type="Gene3D" id="3.30.70.990">
    <property type="entry name" value="YajQ-like, domain 2"/>
    <property type="match status" value="1"/>
</dbReference>
<dbReference type="NCBIfam" id="NF003819">
    <property type="entry name" value="PRK05412.1"/>
    <property type="match status" value="1"/>
</dbReference>
<dbReference type="InterPro" id="IPR036183">
    <property type="entry name" value="YajQ-like_sf"/>
</dbReference>
<protein>
    <recommendedName>
        <fullName evidence="3">Nucleotide-binding protein A2008_04530</fullName>
    </recommendedName>
</protein>
<dbReference type="InterPro" id="IPR035571">
    <property type="entry name" value="UPF0234-like_C"/>
</dbReference>
<comment type="similarity">
    <text evidence="2 3">Belongs to the YajQ family.</text>
</comment>